<organism evidence="2 3">
    <name type="scientific">Effrenium voratum</name>
    <dbReference type="NCBI Taxonomy" id="2562239"/>
    <lineage>
        <taxon>Eukaryota</taxon>
        <taxon>Sar</taxon>
        <taxon>Alveolata</taxon>
        <taxon>Dinophyceae</taxon>
        <taxon>Suessiales</taxon>
        <taxon>Symbiodiniaceae</taxon>
        <taxon>Effrenium</taxon>
    </lineage>
</organism>
<proteinExistence type="predicted"/>
<evidence type="ECO:0000256" key="1">
    <source>
        <dbReference type="SAM" id="MobiDB-lite"/>
    </source>
</evidence>
<evidence type="ECO:0000313" key="2">
    <source>
        <dbReference type="EMBL" id="CAJ1392576.1"/>
    </source>
</evidence>
<feature type="region of interest" description="Disordered" evidence="1">
    <location>
        <begin position="1"/>
        <end position="33"/>
    </location>
</feature>
<comment type="caution">
    <text evidence="2">The sequence shown here is derived from an EMBL/GenBank/DDBJ whole genome shotgun (WGS) entry which is preliminary data.</text>
</comment>
<dbReference type="EMBL" id="CAUJNA010002358">
    <property type="protein sequence ID" value="CAJ1392576.1"/>
    <property type="molecule type" value="Genomic_DNA"/>
</dbReference>
<dbReference type="Proteomes" id="UP001178507">
    <property type="component" value="Unassembled WGS sequence"/>
</dbReference>
<keyword evidence="3" id="KW-1185">Reference proteome</keyword>
<evidence type="ECO:0000313" key="3">
    <source>
        <dbReference type="Proteomes" id="UP001178507"/>
    </source>
</evidence>
<feature type="compositionally biased region" description="Basic and acidic residues" evidence="1">
    <location>
        <begin position="1"/>
        <end position="10"/>
    </location>
</feature>
<sequence length="107" mass="11850">MSREKTRLEGSDFASESEQPHLSAKDASGGGFARGQAESLSFGTWFDHDLQGVTFPAGLQRLPFGSFDQPLGVMWPNGLQRHLVRSSTKEFCQSCDTWRSIDVGVRE</sequence>
<dbReference type="AlphaFoldDB" id="A0AA36N301"/>
<reference evidence="2" key="1">
    <citation type="submission" date="2023-08" db="EMBL/GenBank/DDBJ databases">
        <authorList>
            <person name="Chen Y."/>
            <person name="Shah S."/>
            <person name="Dougan E. K."/>
            <person name="Thang M."/>
            <person name="Chan C."/>
        </authorList>
    </citation>
    <scope>NUCLEOTIDE SEQUENCE</scope>
</reference>
<name>A0AA36N301_9DINO</name>
<accession>A0AA36N301</accession>
<protein>
    <submittedName>
        <fullName evidence="2">Uncharacterized protein</fullName>
    </submittedName>
</protein>
<gene>
    <name evidence="2" type="ORF">EVOR1521_LOCUS17636</name>
</gene>